<comment type="caution">
    <text evidence="2">The sequence shown here is derived from an EMBL/GenBank/DDBJ whole genome shotgun (WGS) entry which is preliminary data.</text>
</comment>
<dbReference type="InterPro" id="IPR046779">
    <property type="entry name" value="LapA_adhesin_dom"/>
</dbReference>
<accession>A0ABS0YKP1</accession>
<feature type="non-terminal residue" evidence="2">
    <location>
        <position position="582"/>
    </location>
</feature>
<feature type="domain" description="LapA adhesin" evidence="1">
    <location>
        <begin position="377"/>
        <end position="477"/>
    </location>
</feature>
<dbReference type="Pfam" id="PF20579">
    <property type="entry name" value="LapA"/>
    <property type="match status" value="4"/>
</dbReference>
<dbReference type="EMBL" id="JAEMHL010000015">
    <property type="protein sequence ID" value="MBJ6752449.1"/>
    <property type="molecule type" value="Genomic_DNA"/>
</dbReference>
<keyword evidence="3" id="KW-1185">Reference proteome</keyword>
<dbReference type="RefSeq" id="WP_328747682.1">
    <property type="nucleotide sequence ID" value="NZ_JAEMHL010000015.1"/>
</dbReference>
<protein>
    <recommendedName>
        <fullName evidence="1">LapA adhesin domain-containing protein</fullName>
    </recommendedName>
</protein>
<organism evidence="2 3">
    <name type="scientific">Geomonas anaerohicana</name>
    <dbReference type="NCBI Taxonomy" id="2798583"/>
    <lineage>
        <taxon>Bacteria</taxon>
        <taxon>Pseudomonadati</taxon>
        <taxon>Thermodesulfobacteriota</taxon>
        <taxon>Desulfuromonadia</taxon>
        <taxon>Geobacterales</taxon>
        <taxon>Geobacteraceae</taxon>
        <taxon>Geomonas</taxon>
    </lineage>
</organism>
<sequence>MAQNNQAAGHQVVGKVVILYGTVKAISPDGAIRLLMPNSPIFADDRIVTESDGSASIVFDGAQGNQLDLGRMMNVSIDQDVYGTVMSGDTTDTSAEVAQIQQALLTGDQPIELAAPAAGGPADAGGTHPVFIVTPTGEEVQPTGGVTTTGVTFGTTGTIDSVLTATATTPTVPTTNTVVITAPTDVNEGGSITYTGTTSHPAQGDITVTLSNGSTIVIPNGSTSGSVTVPVHPDTPYVDAGTVTTTVTSATGGTETIVVNNTPVVTEVHDIPNPTAVTLAVSPATITEAGATVTYTATIANVAHGDVTVHLDNGQTIIIADGHTTGSVEHTFANTDDVYVDPTSSSVAITSASGGNFEQIVIDGTPATVHIADTINDTTVSLAVSPATVTEAGATVTYTATLTNAAHGDVTVHLDNGQTITIADGHTTGTVDHTFANTDDVYVDPSSSSVAISSASGGNFENIVIGGTPAIVQVIDTIDTVKLSMTTADVKENAESIFTVSVDKVLTDDLTVHLSNGADVVIKAGTTSADYHVPAQGDDYYQDGGSVSLSISTADVAGKTFEDLQIDHGTVTSNITDTIDTV</sequence>
<feature type="domain" description="LapA adhesin" evidence="1">
    <location>
        <begin position="479"/>
        <end position="578"/>
    </location>
</feature>
<feature type="domain" description="LapA adhesin" evidence="1">
    <location>
        <begin position="175"/>
        <end position="270"/>
    </location>
</feature>
<gene>
    <name evidence="2" type="ORF">JFN91_19715</name>
</gene>
<dbReference type="Proteomes" id="UP000614714">
    <property type="component" value="Unassembled WGS sequence"/>
</dbReference>
<feature type="domain" description="LapA adhesin" evidence="1">
    <location>
        <begin position="275"/>
        <end position="374"/>
    </location>
</feature>
<name>A0ABS0YKP1_9BACT</name>
<evidence type="ECO:0000313" key="2">
    <source>
        <dbReference type="EMBL" id="MBJ6752449.1"/>
    </source>
</evidence>
<evidence type="ECO:0000313" key="3">
    <source>
        <dbReference type="Proteomes" id="UP000614714"/>
    </source>
</evidence>
<evidence type="ECO:0000259" key="1">
    <source>
        <dbReference type="Pfam" id="PF20579"/>
    </source>
</evidence>
<reference evidence="2 3" key="1">
    <citation type="submission" date="2020-12" db="EMBL/GenBank/DDBJ databases">
        <title>Geomonas sp. Red421, isolated from paddy soil.</title>
        <authorList>
            <person name="Xu Z."/>
            <person name="Zhang Z."/>
            <person name="Masuda Y."/>
            <person name="Itoh H."/>
            <person name="Senoo K."/>
        </authorList>
    </citation>
    <scope>NUCLEOTIDE SEQUENCE [LARGE SCALE GENOMIC DNA]</scope>
    <source>
        <strain evidence="2 3">Red421</strain>
    </source>
</reference>
<proteinExistence type="predicted"/>